<dbReference type="KEGG" id="awd:AWOD_I_1545"/>
<evidence type="ECO:0000313" key="5">
    <source>
        <dbReference type="EMBL" id="CED72284.1"/>
    </source>
</evidence>
<evidence type="ECO:0000313" key="2">
    <source>
        <dbReference type="EMBL" id="CED57492.1"/>
    </source>
</evidence>
<protein>
    <submittedName>
        <fullName evidence="4">Transposase, IS1595 family</fullName>
    </submittedName>
</protein>
<name>A0A090IMG7_9GAMM</name>
<dbReference type="GeneID" id="28543122"/>
<dbReference type="EMBL" id="LN554847">
    <property type="protein sequence ID" value="CED57492.1"/>
    <property type="molecule type" value="Genomic_DNA"/>
</dbReference>
<dbReference type="EMBL" id="LN554846">
    <property type="protein sequence ID" value="CED71240.1"/>
    <property type="molecule type" value="Genomic_DNA"/>
</dbReference>
<dbReference type="EMBL" id="LN554846">
    <property type="protein sequence ID" value="CED71617.1"/>
    <property type="molecule type" value="Genomic_DNA"/>
</dbReference>
<evidence type="ECO:0000313" key="3">
    <source>
        <dbReference type="EMBL" id="CED71240.1"/>
    </source>
</evidence>
<dbReference type="KEGG" id="awd:AWOD_II_0868"/>
<dbReference type="OrthoDB" id="7355934at2"/>
<dbReference type="HOGENOM" id="CLU_044348_1_4_6"/>
<reference evidence="6" key="2">
    <citation type="submission" date="2014-09" db="EMBL/GenBank/DDBJ databases">
        <authorList>
            <person name="Hjerde E."/>
        </authorList>
    </citation>
    <scope>NUCLEOTIDE SEQUENCE [LARGE SCALE GENOMIC DNA]</scope>
    <source>
        <strain evidence="6">06/09/139</strain>
    </source>
</reference>
<dbReference type="STRING" id="80852.AWOD_II_0868"/>
<gene>
    <name evidence="3" type="ORF">AWOD_I_1156</name>
    <name evidence="4" type="ORF">AWOD_I_1545</name>
    <name evidence="5" type="ORF">AWOD_I_2223</name>
    <name evidence="2" type="ORF">AWOD_II_0868</name>
</gene>
<dbReference type="NCBIfam" id="NF033547">
    <property type="entry name" value="transpos_IS1595"/>
    <property type="match status" value="1"/>
</dbReference>
<reference evidence="4" key="1">
    <citation type="submission" date="2014-09" db="EMBL/GenBank/DDBJ databases">
        <authorList>
            <person name="Hjerde Erik"/>
        </authorList>
    </citation>
    <scope>NUCLEOTIDE SEQUENCE</scope>
</reference>
<evidence type="ECO:0000259" key="1">
    <source>
        <dbReference type="SMART" id="SM01126"/>
    </source>
</evidence>
<dbReference type="EMBL" id="LN554846">
    <property type="protein sequence ID" value="CED72284.1"/>
    <property type="molecule type" value="Genomic_DNA"/>
</dbReference>
<dbReference type="Pfam" id="PF12760">
    <property type="entry name" value="Zn_ribbon_IS1595"/>
    <property type="match status" value="1"/>
</dbReference>
<proteinExistence type="predicted"/>
<accession>A0A090IMG7</accession>
<dbReference type="Proteomes" id="UP000032427">
    <property type="component" value="Chromosome 2"/>
</dbReference>
<dbReference type="Pfam" id="PF12762">
    <property type="entry name" value="DDE_Tnp_IS1595"/>
    <property type="match status" value="1"/>
</dbReference>
<feature type="domain" description="ISXO2-like transposase" evidence="1">
    <location>
        <begin position="135"/>
        <end position="280"/>
    </location>
</feature>
<dbReference type="AlphaFoldDB" id="A0A090IMG7"/>
<dbReference type="KEGG" id="awd:AWOD_I_1156"/>
<dbReference type="InterPro" id="IPR024442">
    <property type="entry name" value="Transposase_Zn_ribbon"/>
</dbReference>
<sequence length="314" mass="35875">MAKNKVQFQKSISIHGFISQLGTEEQCRKRLFDMRWPAGYRCDNCGHDKYCELKSRQLFQCNLCHYQGSLTSGTLFSASKLPLNIWFLAIYLITQEKNGISALELSRQLGISYNAAWRMKHKLMQAMKERDDETQLNGYIQLDDVYWGGVQRGTRGRGAKGKRPFVAAVSMNGEGHPISMRFSVVTGFKIKELTSWAKAHLTPKSLVISDGLACFKGVEKADVFHHAIVTGGGADCVKLPYFQWVNTMISNVKNSMHGTYHAINKKHLPRYLGEFCFKFNRRFNLEKMLDQLIYSSIQTAPMPERLLKLAESRW</sequence>
<evidence type="ECO:0000313" key="4">
    <source>
        <dbReference type="EMBL" id="CED71617.1"/>
    </source>
</evidence>
<organism evidence="4 6">
    <name type="scientific">Aliivibrio wodanis</name>
    <dbReference type="NCBI Taxonomy" id="80852"/>
    <lineage>
        <taxon>Bacteria</taxon>
        <taxon>Pseudomonadati</taxon>
        <taxon>Pseudomonadota</taxon>
        <taxon>Gammaproteobacteria</taxon>
        <taxon>Vibrionales</taxon>
        <taxon>Vibrionaceae</taxon>
        <taxon>Aliivibrio</taxon>
    </lineage>
</organism>
<dbReference type="PATRIC" id="fig|80852.17.peg.1184"/>
<keyword evidence="6" id="KW-1185">Reference proteome</keyword>
<dbReference type="SMART" id="SM01126">
    <property type="entry name" value="DDE_Tnp_IS1595"/>
    <property type="match status" value="1"/>
</dbReference>
<dbReference type="KEGG" id="awd:AWOD_I_2223"/>
<evidence type="ECO:0000313" key="6">
    <source>
        <dbReference type="Proteomes" id="UP000032427"/>
    </source>
</evidence>
<dbReference type="InterPro" id="IPR024445">
    <property type="entry name" value="Tnp_ISXO2-like"/>
</dbReference>
<dbReference type="Proteomes" id="UP000032427">
    <property type="component" value="Chromosome 1"/>
</dbReference>